<gene>
    <name evidence="1" type="ORF">SADUNF_Sadunf02G0028900</name>
</gene>
<evidence type="ECO:0000313" key="1">
    <source>
        <dbReference type="EMBL" id="KAF9686814.1"/>
    </source>
</evidence>
<keyword evidence="2" id="KW-1185">Reference proteome</keyword>
<organism evidence="1 2">
    <name type="scientific">Salix dunnii</name>
    <dbReference type="NCBI Taxonomy" id="1413687"/>
    <lineage>
        <taxon>Eukaryota</taxon>
        <taxon>Viridiplantae</taxon>
        <taxon>Streptophyta</taxon>
        <taxon>Embryophyta</taxon>
        <taxon>Tracheophyta</taxon>
        <taxon>Spermatophyta</taxon>
        <taxon>Magnoliopsida</taxon>
        <taxon>eudicotyledons</taxon>
        <taxon>Gunneridae</taxon>
        <taxon>Pentapetalae</taxon>
        <taxon>rosids</taxon>
        <taxon>fabids</taxon>
        <taxon>Malpighiales</taxon>
        <taxon>Salicaceae</taxon>
        <taxon>Saliceae</taxon>
        <taxon>Salix</taxon>
    </lineage>
</organism>
<accession>A0A835N5S2</accession>
<dbReference type="EMBL" id="JADGMS010000002">
    <property type="protein sequence ID" value="KAF9686814.1"/>
    <property type="molecule type" value="Genomic_DNA"/>
</dbReference>
<dbReference type="Proteomes" id="UP000657918">
    <property type="component" value="Unassembled WGS sequence"/>
</dbReference>
<sequence length="74" mass="8300">MQGLVQGVRSCQKPSRVAILTHPHVRDTIERRKILPHFGCVTSTHPVGEKALENLTVADVLMIKGEEKAVSWLW</sequence>
<protein>
    <submittedName>
        <fullName evidence="1">Uncharacterized protein</fullName>
    </submittedName>
</protein>
<dbReference type="OrthoDB" id="418595at2759"/>
<proteinExistence type="predicted"/>
<dbReference type="AlphaFoldDB" id="A0A835N5S2"/>
<reference evidence="1 2" key="1">
    <citation type="submission" date="2020-10" db="EMBL/GenBank/DDBJ databases">
        <title>Plant Genome Project.</title>
        <authorList>
            <person name="Zhang R.-G."/>
        </authorList>
    </citation>
    <scope>NUCLEOTIDE SEQUENCE [LARGE SCALE GENOMIC DNA]</scope>
    <source>
        <strain evidence="1">FAFU-HL-1</strain>
        <tissue evidence="1">Leaf</tissue>
    </source>
</reference>
<comment type="caution">
    <text evidence="1">The sequence shown here is derived from an EMBL/GenBank/DDBJ whole genome shotgun (WGS) entry which is preliminary data.</text>
</comment>
<evidence type="ECO:0000313" key="2">
    <source>
        <dbReference type="Proteomes" id="UP000657918"/>
    </source>
</evidence>
<name>A0A835N5S2_9ROSI</name>